<evidence type="ECO:0000256" key="1">
    <source>
        <dbReference type="SAM" id="MobiDB-lite"/>
    </source>
</evidence>
<proteinExistence type="predicted"/>
<dbReference type="InterPro" id="IPR011121">
    <property type="entry name" value="Trp-rich_dom"/>
</dbReference>
<feature type="domain" description="Tryptophan-rich" evidence="2">
    <location>
        <begin position="74"/>
        <end position="173"/>
    </location>
</feature>
<dbReference type="SUPFAM" id="SSF51126">
    <property type="entry name" value="Pectin lyase-like"/>
    <property type="match status" value="1"/>
</dbReference>
<accession>A0ABU5SY00</accession>
<dbReference type="Proteomes" id="UP001302329">
    <property type="component" value="Unassembled WGS sequence"/>
</dbReference>
<protein>
    <recommendedName>
        <fullName evidence="2">Tryptophan-rich domain-containing protein</fullName>
    </recommendedName>
</protein>
<evidence type="ECO:0000259" key="2">
    <source>
        <dbReference type="Pfam" id="PF07483"/>
    </source>
</evidence>
<name>A0ABU5SY00_9CYAN</name>
<dbReference type="Pfam" id="PF07483">
    <property type="entry name" value="W_rich_C"/>
    <property type="match status" value="1"/>
</dbReference>
<evidence type="ECO:0000313" key="3">
    <source>
        <dbReference type="EMBL" id="MEA5443400.1"/>
    </source>
</evidence>
<keyword evidence="4" id="KW-1185">Reference proteome</keyword>
<gene>
    <name evidence="3" type="ORF">VB739_12615</name>
</gene>
<feature type="compositionally biased region" description="Low complexity" evidence="1">
    <location>
        <begin position="236"/>
        <end position="247"/>
    </location>
</feature>
<dbReference type="SUPFAM" id="SSF51120">
    <property type="entry name" value="beta-Roll"/>
    <property type="match status" value="1"/>
</dbReference>
<dbReference type="Gene3D" id="2.150.10.10">
    <property type="entry name" value="Serralysin-like metalloprotease, C-terminal"/>
    <property type="match status" value="1"/>
</dbReference>
<evidence type="ECO:0000313" key="4">
    <source>
        <dbReference type="Proteomes" id="UP001302329"/>
    </source>
</evidence>
<organism evidence="3 4">
    <name type="scientific">Cyanobium gracile UHCC 0281</name>
    <dbReference type="NCBI Taxonomy" id="3110309"/>
    <lineage>
        <taxon>Bacteria</taxon>
        <taxon>Bacillati</taxon>
        <taxon>Cyanobacteriota</taxon>
        <taxon>Cyanophyceae</taxon>
        <taxon>Synechococcales</taxon>
        <taxon>Prochlorococcaceae</taxon>
        <taxon>Cyanobium</taxon>
    </lineage>
</organism>
<dbReference type="EMBL" id="JAYGHY010000048">
    <property type="protein sequence ID" value="MEA5443400.1"/>
    <property type="molecule type" value="Genomic_DNA"/>
</dbReference>
<dbReference type="InterPro" id="IPR011050">
    <property type="entry name" value="Pectin_lyase_fold/virulence"/>
</dbReference>
<dbReference type="InterPro" id="IPR011049">
    <property type="entry name" value="Serralysin-like_metalloprot_C"/>
</dbReference>
<sequence>LSTGRLHTWSVDSQWKYISSGAIVSPTSTAGQLLQQQFMVDATGTPLASEPPTTSPPPPISSSLQVLDPNGVVQLLRDSSSDLVTVQINGVASPLLFKGAQVKASQFKGWQILAAETVGSNQNQILWKELSTGRLHTWSVDSQWKYISSGAIVSPTSTAGQLLQQQFMVDASGTPLTSQPPPPPVPTGIKIIDQAYLTIRSAIGAAVTNSVIELGVGTFNITKSDADPSDPAAQGTSPPTLTRTSLSGISLKGTGSQSTTIIGNPRIYTRQSDGTPPTAFTLDGLTLRYEVGAQGYILAPSRGSLPYDPIRPTMDGLSIIDVTFVGQHKGGFSGTYMDISGARDILFDGISVDLDGQSGYVSSTGEGGGFFLFMEGGRNLQVRNSVFLEDGYSSSLIALFMSDVIVDSNQFIGAGLAKREDVGGSGSSPRGERFYNAGGEFTNNQLSAGAFLDYLYIVSDQGTVWRDYLAKEGPVPELTTRVAGNTFDILDGGYGILIRSDLPRESLQGFLDVQGNVFNDGIAIRSELQASGALVFGANVVNGEAFDGLYIGGLLDDEINASGDIDSRSWISGDLGNDTLTGGAMADAFVFATAPNSSSNVDTISNFSVVDGDKIWIDNSIFTSGFEGITQVDNDSNLELHFSGTLFAILSGLGSNPLTASDFVVF</sequence>
<reference evidence="3 4" key="1">
    <citation type="submission" date="2023-12" db="EMBL/GenBank/DDBJ databases">
        <title>Baltic Sea Cyanobacteria.</title>
        <authorList>
            <person name="Delbaje E."/>
            <person name="Fewer D.P."/>
            <person name="Shishido T.K."/>
        </authorList>
    </citation>
    <scope>NUCLEOTIDE SEQUENCE [LARGE SCALE GENOMIC DNA]</scope>
    <source>
        <strain evidence="3 4">UHCC 0281</strain>
    </source>
</reference>
<comment type="caution">
    <text evidence="3">The sequence shown here is derived from an EMBL/GenBank/DDBJ whole genome shotgun (WGS) entry which is preliminary data.</text>
</comment>
<feature type="region of interest" description="Disordered" evidence="1">
    <location>
        <begin position="223"/>
        <end position="257"/>
    </location>
</feature>
<feature type="non-terminal residue" evidence="3">
    <location>
        <position position="1"/>
    </location>
</feature>
<dbReference type="RefSeq" id="WP_323357393.1">
    <property type="nucleotide sequence ID" value="NZ_JAYGHY010000048.1"/>
</dbReference>